<dbReference type="EMBL" id="LT629772">
    <property type="protein sequence ID" value="SDT40718.1"/>
    <property type="molecule type" value="Genomic_DNA"/>
</dbReference>
<name>A0A1H2A404_9ACTN</name>
<feature type="transmembrane region" description="Helical" evidence="6">
    <location>
        <begin position="68"/>
        <end position="87"/>
    </location>
</feature>
<dbReference type="OrthoDB" id="3356835at2"/>
<accession>A0A1H2A404</accession>
<dbReference type="SUPFAM" id="SSF81342">
    <property type="entry name" value="Transmembrane di-heme cytochromes"/>
    <property type="match status" value="1"/>
</dbReference>
<dbReference type="Pfam" id="PF01292">
    <property type="entry name" value="Ni_hydr_CYTB"/>
    <property type="match status" value="1"/>
</dbReference>
<dbReference type="Proteomes" id="UP000199103">
    <property type="component" value="Chromosome I"/>
</dbReference>
<dbReference type="GO" id="GO:0022904">
    <property type="term" value="P:respiratory electron transport chain"/>
    <property type="evidence" value="ECO:0007669"/>
    <property type="project" value="InterPro"/>
</dbReference>
<evidence type="ECO:0000256" key="6">
    <source>
        <dbReference type="SAM" id="Phobius"/>
    </source>
</evidence>
<evidence type="ECO:0000256" key="5">
    <source>
        <dbReference type="ARBA" id="ARBA00023136"/>
    </source>
</evidence>
<evidence type="ECO:0000313" key="8">
    <source>
        <dbReference type="EMBL" id="SDT40718.1"/>
    </source>
</evidence>
<evidence type="ECO:0000256" key="1">
    <source>
        <dbReference type="ARBA" id="ARBA00004651"/>
    </source>
</evidence>
<dbReference type="GO" id="GO:0009055">
    <property type="term" value="F:electron transfer activity"/>
    <property type="evidence" value="ECO:0007669"/>
    <property type="project" value="InterPro"/>
</dbReference>
<sequence length="244" mass="27564">MATENRRHLRRSRPAETVERNRRDTRWLHAGIFTCTLVLLFTGGWLLFGQEGKPSILAIVAHASDVVLHKIVGWILAGLGVLAVVVWRHRVAHFLRETFRWDRGDLRWLLRWPAAVRSGRFDRHEGDFDPAQRGANVILVGGLILLIGCGVGLVLVHGGPVFVWLHRVHTWVTYAVTVMIVGHVVVASGVLPGYHGTWRAMHLGGRLPVAVARRLWPAWLERQQRLQRRDPPPTVPPTGFRDGH</sequence>
<evidence type="ECO:0000313" key="9">
    <source>
        <dbReference type="Proteomes" id="UP000199103"/>
    </source>
</evidence>
<dbReference type="InterPro" id="IPR016174">
    <property type="entry name" value="Di-haem_cyt_TM"/>
</dbReference>
<evidence type="ECO:0000259" key="7">
    <source>
        <dbReference type="Pfam" id="PF01292"/>
    </source>
</evidence>
<keyword evidence="3 6" id="KW-0812">Transmembrane</keyword>
<dbReference type="GO" id="GO:0005886">
    <property type="term" value="C:plasma membrane"/>
    <property type="evidence" value="ECO:0007669"/>
    <property type="project" value="UniProtKB-SubCell"/>
</dbReference>
<feature type="transmembrane region" description="Helical" evidence="6">
    <location>
        <begin position="171"/>
        <end position="191"/>
    </location>
</feature>
<dbReference type="InterPro" id="IPR011577">
    <property type="entry name" value="Cyt_b561_bac/Ni-Hgenase"/>
</dbReference>
<proteinExistence type="predicted"/>
<dbReference type="STRING" id="630515.SAMN04489812_5653"/>
<evidence type="ECO:0000256" key="4">
    <source>
        <dbReference type="ARBA" id="ARBA00022989"/>
    </source>
</evidence>
<keyword evidence="4 6" id="KW-1133">Transmembrane helix</keyword>
<evidence type="ECO:0000256" key="3">
    <source>
        <dbReference type="ARBA" id="ARBA00022692"/>
    </source>
</evidence>
<keyword evidence="5 6" id="KW-0472">Membrane</keyword>
<keyword evidence="2" id="KW-1003">Cell membrane</keyword>
<dbReference type="RefSeq" id="WP_091530142.1">
    <property type="nucleotide sequence ID" value="NZ_LT629772.1"/>
</dbReference>
<evidence type="ECO:0000256" key="2">
    <source>
        <dbReference type="ARBA" id="ARBA00022475"/>
    </source>
</evidence>
<protein>
    <submittedName>
        <fullName evidence="8">Formate dehydrogenase subunit gamma</fullName>
    </submittedName>
</protein>
<feature type="domain" description="Cytochrome b561 bacterial/Ni-hydrogenase" evidence="7">
    <location>
        <begin position="25"/>
        <end position="201"/>
    </location>
</feature>
<feature type="transmembrane region" description="Helical" evidence="6">
    <location>
        <begin position="27"/>
        <end position="48"/>
    </location>
</feature>
<feature type="transmembrane region" description="Helical" evidence="6">
    <location>
        <begin position="137"/>
        <end position="165"/>
    </location>
</feature>
<dbReference type="Gene3D" id="1.20.950.20">
    <property type="entry name" value="Transmembrane di-heme cytochromes, Chain C"/>
    <property type="match status" value="1"/>
</dbReference>
<gene>
    <name evidence="8" type="ORF">SAMN04489812_5653</name>
</gene>
<reference evidence="8 9" key="1">
    <citation type="submission" date="2016-10" db="EMBL/GenBank/DDBJ databases">
        <authorList>
            <person name="de Groot N.N."/>
        </authorList>
    </citation>
    <scope>NUCLEOTIDE SEQUENCE [LARGE SCALE GENOMIC DNA]</scope>
    <source>
        <strain evidence="8 9">DSM 21800</strain>
    </source>
</reference>
<comment type="subcellular location">
    <subcellularLocation>
        <location evidence="1">Cell membrane</location>
        <topology evidence="1">Multi-pass membrane protein</topology>
    </subcellularLocation>
</comment>
<dbReference type="AlphaFoldDB" id="A0A1H2A404"/>
<keyword evidence="9" id="KW-1185">Reference proteome</keyword>
<organism evidence="8 9">
    <name type="scientific">Microlunatus soli</name>
    <dbReference type="NCBI Taxonomy" id="630515"/>
    <lineage>
        <taxon>Bacteria</taxon>
        <taxon>Bacillati</taxon>
        <taxon>Actinomycetota</taxon>
        <taxon>Actinomycetes</taxon>
        <taxon>Propionibacteriales</taxon>
        <taxon>Propionibacteriaceae</taxon>
        <taxon>Microlunatus</taxon>
    </lineage>
</organism>